<comment type="caution">
    <text evidence="4">The sequence shown here is derived from an EMBL/GenBank/DDBJ whole genome shotgun (WGS) entry which is preliminary data.</text>
</comment>
<feature type="domain" description="BAAT/Acyl-CoA thioester hydrolase C-terminal" evidence="3">
    <location>
        <begin position="185"/>
        <end position="396"/>
    </location>
</feature>
<name>A0A255EDJ1_9ACTN</name>
<dbReference type="Gene3D" id="3.40.50.1820">
    <property type="entry name" value="alpha/beta hydrolase"/>
    <property type="match status" value="1"/>
</dbReference>
<dbReference type="PANTHER" id="PTHR10824">
    <property type="entry name" value="ACYL-COENZYME A THIOESTERASE-RELATED"/>
    <property type="match status" value="1"/>
</dbReference>
<dbReference type="SUPFAM" id="SSF53474">
    <property type="entry name" value="alpha/beta-Hydrolases"/>
    <property type="match status" value="1"/>
</dbReference>
<dbReference type="PANTHER" id="PTHR10824:SF4">
    <property type="entry name" value="ACYL-COENZYME A THIOESTERASE 1-LIKE"/>
    <property type="match status" value="1"/>
</dbReference>
<feature type="transmembrane region" description="Helical" evidence="2">
    <location>
        <begin position="79"/>
        <end position="100"/>
    </location>
</feature>
<dbReference type="InterPro" id="IPR029058">
    <property type="entry name" value="AB_hydrolase_fold"/>
</dbReference>
<dbReference type="GO" id="GO:0047617">
    <property type="term" value="F:fatty acyl-CoA hydrolase activity"/>
    <property type="evidence" value="ECO:0007669"/>
    <property type="project" value="TreeGrafter"/>
</dbReference>
<feature type="region of interest" description="Disordered" evidence="1">
    <location>
        <begin position="1"/>
        <end position="26"/>
    </location>
</feature>
<evidence type="ECO:0000259" key="3">
    <source>
        <dbReference type="Pfam" id="PF08840"/>
    </source>
</evidence>
<evidence type="ECO:0000256" key="1">
    <source>
        <dbReference type="SAM" id="MobiDB-lite"/>
    </source>
</evidence>
<sequence length="397" mass="41785">MPFPRERLAVRTGSPAMPGQWPGGSTASGPWVMDKGWWCRSRGNGTQLRSRVGPGGDLCADRVRRMEESGIKRSRWKPVGIGCLGVAAALIVAGLVAVIVKPWAPEMEVADPGPAGERIEDDGLVGNWYPGGPRSSAVLVLGGSEGGLGPRADAMGRSLHGAGHSVLVLSYFGAVDHQPQHLELVELELFDQAVAWLRARPEVDPQQVGVIGTSKGSEAALLLASSDPDIAAVAALVPSSVVWPGINQREPWEMIFGLDSSWSRGGESVPFLPYGEARGPDVFELYRTGLETVADHPEAVIPVEQITGPVLLVCGEQDTLWPSCPMAQQIEERITTNGGTAELLAYADAGHLGVGPPLDPGADAEALTELGGTAAGNASARADGWPQVLDFFRHALA</sequence>
<evidence type="ECO:0000256" key="2">
    <source>
        <dbReference type="SAM" id="Phobius"/>
    </source>
</evidence>
<dbReference type="GO" id="GO:0006631">
    <property type="term" value="P:fatty acid metabolic process"/>
    <property type="evidence" value="ECO:0007669"/>
    <property type="project" value="TreeGrafter"/>
</dbReference>
<keyword evidence="2" id="KW-1133">Transmembrane helix</keyword>
<accession>A0A255EDJ1</accession>
<protein>
    <recommendedName>
        <fullName evidence="3">BAAT/Acyl-CoA thioester hydrolase C-terminal domain-containing protein</fullName>
    </recommendedName>
</protein>
<evidence type="ECO:0000313" key="4">
    <source>
        <dbReference type="EMBL" id="OYN87595.1"/>
    </source>
</evidence>
<evidence type="ECO:0000313" key="5">
    <source>
        <dbReference type="Proteomes" id="UP000216533"/>
    </source>
</evidence>
<dbReference type="Proteomes" id="UP000216533">
    <property type="component" value="Unassembled WGS sequence"/>
</dbReference>
<dbReference type="Pfam" id="PF08840">
    <property type="entry name" value="BAAT_C"/>
    <property type="match status" value="1"/>
</dbReference>
<dbReference type="GO" id="GO:0006637">
    <property type="term" value="P:acyl-CoA metabolic process"/>
    <property type="evidence" value="ECO:0007669"/>
    <property type="project" value="TreeGrafter"/>
</dbReference>
<organism evidence="4 5">
    <name type="scientific">Parenemella sanctibonifatiensis</name>
    <dbReference type="NCBI Taxonomy" id="2016505"/>
    <lineage>
        <taxon>Bacteria</taxon>
        <taxon>Bacillati</taxon>
        <taxon>Actinomycetota</taxon>
        <taxon>Actinomycetes</taxon>
        <taxon>Propionibacteriales</taxon>
        <taxon>Propionibacteriaceae</taxon>
        <taxon>Parenemella</taxon>
    </lineage>
</organism>
<gene>
    <name evidence="4" type="ORF">CGZ92_07795</name>
</gene>
<keyword evidence="2" id="KW-0472">Membrane</keyword>
<dbReference type="AlphaFoldDB" id="A0A255EDJ1"/>
<proteinExistence type="predicted"/>
<keyword evidence="2" id="KW-0812">Transmembrane</keyword>
<dbReference type="InterPro" id="IPR014940">
    <property type="entry name" value="BAAT_C"/>
</dbReference>
<reference evidence="4 5" key="1">
    <citation type="submission" date="2017-07" db="EMBL/GenBank/DDBJ databases">
        <title>Draft whole genome sequences of clinical Proprionibacteriaceae strains.</title>
        <authorList>
            <person name="Bernier A.-M."/>
            <person name="Bernard K."/>
            <person name="Domingo M.-C."/>
        </authorList>
    </citation>
    <scope>NUCLEOTIDE SEQUENCE [LARGE SCALE GENOMIC DNA]</scope>
    <source>
        <strain evidence="4 5">NML 160184</strain>
    </source>
</reference>
<dbReference type="EMBL" id="NMVI01000016">
    <property type="protein sequence ID" value="OYN87595.1"/>
    <property type="molecule type" value="Genomic_DNA"/>
</dbReference>